<protein>
    <submittedName>
        <fullName evidence="5">Alcohol dehydrogenase</fullName>
    </submittedName>
</protein>
<dbReference type="PANTHER" id="PTHR11496:SF102">
    <property type="entry name" value="ALCOHOL DEHYDROGENASE 4"/>
    <property type="match status" value="1"/>
</dbReference>
<reference evidence="6" key="1">
    <citation type="journal article" date="2019" name="Int. J. Syst. Evol. Microbiol.">
        <title>The Global Catalogue of Microorganisms (GCM) 10K type strain sequencing project: providing services to taxonomists for standard genome sequencing and annotation.</title>
        <authorList>
            <consortium name="The Broad Institute Genomics Platform"/>
            <consortium name="The Broad Institute Genome Sequencing Center for Infectious Disease"/>
            <person name="Wu L."/>
            <person name="Ma J."/>
        </authorList>
    </citation>
    <scope>NUCLEOTIDE SEQUENCE [LARGE SCALE GENOMIC DNA]</scope>
    <source>
        <strain evidence="6">CGMCC 1.7693</strain>
    </source>
</reference>
<name>A0ABQ2NQB5_9BACI</name>
<keyword evidence="6" id="KW-1185">Reference proteome</keyword>
<dbReference type="InterPro" id="IPR039697">
    <property type="entry name" value="Alcohol_dehydrogenase_Fe"/>
</dbReference>
<evidence type="ECO:0000256" key="1">
    <source>
        <dbReference type="ARBA" id="ARBA00007358"/>
    </source>
</evidence>
<evidence type="ECO:0000259" key="4">
    <source>
        <dbReference type="Pfam" id="PF25137"/>
    </source>
</evidence>
<dbReference type="Gene3D" id="3.40.50.1970">
    <property type="match status" value="1"/>
</dbReference>
<evidence type="ECO:0000313" key="6">
    <source>
        <dbReference type="Proteomes" id="UP000641206"/>
    </source>
</evidence>
<dbReference type="InterPro" id="IPR056798">
    <property type="entry name" value="ADH_Fe_C"/>
</dbReference>
<dbReference type="RefSeq" id="WP_188732878.1">
    <property type="nucleotide sequence ID" value="NZ_BMLW01000001.1"/>
</dbReference>
<dbReference type="PANTHER" id="PTHR11496">
    <property type="entry name" value="ALCOHOL DEHYDROGENASE"/>
    <property type="match status" value="1"/>
</dbReference>
<feature type="domain" description="Fe-containing alcohol dehydrogenase-like C-terminal" evidence="4">
    <location>
        <begin position="196"/>
        <end position="362"/>
    </location>
</feature>
<dbReference type="EMBL" id="BMLW01000001">
    <property type="protein sequence ID" value="GGP07717.1"/>
    <property type="molecule type" value="Genomic_DNA"/>
</dbReference>
<dbReference type="Gene3D" id="1.20.1090.10">
    <property type="entry name" value="Dehydroquinate synthase-like - alpha domain"/>
    <property type="match status" value="1"/>
</dbReference>
<dbReference type="Pfam" id="PF00465">
    <property type="entry name" value="Fe-ADH"/>
    <property type="match status" value="1"/>
</dbReference>
<evidence type="ECO:0000256" key="2">
    <source>
        <dbReference type="ARBA" id="ARBA00023002"/>
    </source>
</evidence>
<accession>A0ABQ2NQB5</accession>
<evidence type="ECO:0000313" key="5">
    <source>
        <dbReference type="EMBL" id="GGP07717.1"/>
    </source>
</evidence>
<comment type="caution">
    <text evidence="5">The sequence shown here is derived from an EMBL/GenBank/DDBJ whole genome shotgun (WGS) entry which is preliminary data.</text>
</comment>
<feature type="domain" description="Alcohol dehydrogenase iron-type/glycerol dehydrogenase GldA" evidence="3">
    <location>
        <begin position="8"/>
        <end position="185"/>
    </location>
</feature>
<proteinExistence type="inferred from homology"/>
<comment type="similarity">
    <text evidence="1">Belongs to the iron-containing alcohol dehydrogenase family.</text>
</comment>
<keyword evidence="2" id="KW-0560">Oxidoreductase</keyword>
<organism evidence="5 6">
    <name type="scientific">Oceanobacillus neutriphilus</name>
    <dbReference type="NCBI Taxonomy" id="531815"/>
    <lineage>
        <taxon>Bacteria</taxon>
        <taxon>Bacillati</taxon>
        <taxon>Bacillota</taxon>
        <taxon>Bacilli</taxon>
        <taxon>Bacillales</taxon>
        <taxon>Bacillaceae</taxon>
        <taxon>Oceanobacillus</taxon>
    </lineage>
</organism>
<gene>
    <name evidence="5" type="ORF">GCM10011346_04810</name>
</gene>
<dbReference type="Pfam" id="PF25137">
    <property type="entry name" value="ADH_Fe_C"/>
    <property type="match status" value="1"/>
</dbReference>
<dbReference type="InterPro" id="IPR001670">
    <property type="entry name" value="ADH_Fe/GldA"/>
</dbReference>
<dbReference type="Proteomes" id="UP000641206">
    <property type="component" value="Unassembled WGS sequence"/>
</dbReference>
<sequence length="386" mass="42504">MEFYFYSPTKIYFGKGVRRKTGKAAASIGKKCLIVRTPFKDKGREYYFEEITASLTENNIQYAIFDQVKPNPTTAIVNSGVEIARKENVDFILGYGGGSSLDTAKTIALFTKNTVLGWEACFQRFSDPFAANAEAVAALPVMAITTTSGTGSQVTQAAVITDSESKDKMTIFHPDLIPAIGLIDPELMLTVPKKVTAITGFDALSHAMESYLNPRASVLTKYLSLQAIEMVVNALPELLHDLHNMELREKLAYADTIAGICLSNAGAEAPHPIGEMINGYYPELAHGETLAFVYPAYFDYVSGIVPEKMSELLLIFKSYVPKDSDWLGEKAVGTLKNFLKAIELNVSLRTLEVPETVAEEIEKKLVFNLPLTNAENLQKIFNKSLQ</sequence>
<evidence type="ECO:0000259" key="3">
    <source>
        <dbReference type="Pfam" id="PF00465"/>
    </source>
</evidence>
<dbReference type="SUPFAM" id="SSF56796">
    <property type="entry name" value="Dehydroquinate synthase-like"/>
    <property type="match status" value="1"/>
</dbReference>
<dbReference type="CDD" id="cd08185">
    <property type="entry name" value="Fe-ADH-like"/>
    <property type="match status" value="1"/>
</dbReference>